<dbReference type="AlphaFoldDB" id="A0A975MM51"/>
<dbReference type="KEGG" id="mpad:KEF85_13830"/>
<reference evidence="2" key="1">
    <citation type="submission" date="2021-04" db="EMBL/GenBank/DDBJ databases">
        <title>Draft genome sequence data of methanotrophic Methylovulum sp. strain S1L and Methylomonas sp. strain S2AM isolated from boreal lake water columns.</title>
        <authorList>
            <person name="Rissanen A.J."/>
            <person name="Mangayil R."/>
            <person name="Svenning M.M."/>
            <person name="Khanongnuch R."/>
        </authorList>
    </citation>
    <scope>NUCLEOTIDE SEQUENCE</scope>
    <source>
        <strain evidence="2">S2AM</strain>
    </source>
</reference>
<dbReference type="RefSeq" id="WP_215581526.1">
    <property type="nucleotide sequence ID" value="NZ_CP073754.1"/>
</dbReference>
<proteinExistence type="predicted"/>
<evidence type="ECO:0000256" key="1">
    <source>
        <dbReference type="ARBA" id="ARBA00022649"/>
    </source>
</evidence>
<evidence type="ECO:0000313" key="3">
    <source>
        <dbReference type="Proteomes" id="UP000676649"/>
    </source>
</evidence>
<gene>
    <name evidence="2" type="ORF">KEF85_13830</name>
</gene>
<keyword evidence="1" id="KW-1277">Toxin-antitoxin system</keyword>
<name>A0A975MM51_9GAMM</name>
<dbReference type="Pfam" id="PF07362">
    <property type="entry name" value="CcdA"/>
    <property type="match status" value="1"/>
</dbReference>
<dbReference type="Proteomes" id="UP000676649">
    <property type="component" value="Chromosome"/>
</dbReference>
<organism evidence="2 3">
    <name type="scientific">Methylomonas paludis</name>
    <dbReference type="NCBI Taxonomy" id="1173101"/>
    <lineage>
        <taxon>Bacteria</taxon>
        <taxon>Pseudomonadati</taxon>
        <taxon>Pseudomonadota</taxon>
        <taxon>Gammaproteobacteria</taxon>
        <taxon>Methylococcales</taxon>
        <taxon>Methylococcaceae</taxon>
        <taxon>Methylomonas</taxon>
    </lineage>
</organism>
<dbReference type="EMBL" id="CP073754">
    <property type="protein sequence ID" value="QWF70403.1"/>
    <property type="molecule type" value="Genomic_DNA"/>
</dbReference>
<evidence type="ECO:0000313" key="2">
    <source>
        <dbReference type="EMBL" id="QWF70403.1"/>
    </source>
</evidence>
<keyword evidence="3" id="KW-1185">Reference proteome</keyword>
<protein>
    <submittedName>
        <fullName evidence="2">Type II toxin-antitoxin system CcdA family antitoxin</fullName>
    </submittedName>
</protein>
<dbReference type="InterPro" id="IPR009956">
    <property type="entry name" value="Post-segregation_anti-tox_CcdA"/>
</dbReference>
<sequence length="76" mass="8963">MSTTLKKATNISLSVDVLTEARALGINISQVCDQFLRERVRQERELRWQQEHSDFIAVYNQLLAQEELPLQNWRSF</sequence>
<accession>A0A975MM51</accession>